<organism evidence="12 13">
    <name type="scientific">Cyprinodon variegatus</name>
    <name type="common">Sheepshead minnow</name>
    <dbReference type="NCBI Taxonomy" id="28743"/>
    <lineage>
        <taxon>Eukaryota</taxon>
        <taxon>Metazoa</taxon>
        <taxon>Chordata</taxon>
        <taxon>Craniata</taxon>
        <taxon>Vertebrata</taxon>
        <taxon>Euteleostomi</taxon>
        <taxon>Actinopterygii</taxon>
        <taxon>Neopterygii</taxon>
        <taxon>Teleostei</taxon>
        <taxon>Neoteleostei</taxon>
        <taxon>Acanthomorphata</taxon>
        <taxon>Ovalentaria</taxon>
        <taxon>Atherinomorphae</taxon>
        <taxon>Cyprinodontiformes</taxon>
        <taxon>Cyprinodontidae</taxon>
        <taxon>Cyprinodon</taxon>
    </lineage>
</organism>
<comment type="subcellular location">
    <subcellularLocation>
        <location evidence="1">Membrane</location>
        <topology evidence="1">Single-pass type I membrane protein</topology>
    </subcellularLocation>
</comment>
<keyword evidence="5" id="KW-0677">Repeat</keyword>
<name>A0A3Q2CJ15_CYPVA</name>
<dbReference type="Pfam" id="PF25552">
    <property type="entry name" value="LIFR_D4"/>
    <property type="match status" value="1"/>
</dbReference>
<evidence type="ECO:0000313" key="13">
    <source>
        <dbReference type="Proteomes" id="UP000265020"/>
    </source>
</evidence>
<evidence type="ECO:0000256" key="5">
    <source>
        <dbReference type="ARBA" id="ARBA00022737"/>
    </source>
</evidence>
<dbReference type="PROSITE" id="PS50853">
    <property type="entry name" value="FN3"/>
    <property type="match status" value="3"/>
</dbReference>
<keyword evidence="9" id="KW-0325">Glycoprotein</keyword>
<keyword evidence="6 10" id="KW-1133">Transmembrane helix</keyword>
<dbReference type="Ensembl" id="ENSCVAT00000006998.1">
    <property type="protein sequence ID" value="ENSCVAP00000005251.1"/>
    <property type="gene ID" value="ENSCVAG00000006601.1"/>
</dbReference>
<dbReference type="STRING" id="28743.ENSCVAP00000005251"/>
<accession>A0A3Q2CJ15</accession>
<dbReference type="OMA" id="GKMMQYN"/>
<keyword evidence="3 10" id="KW-0812">Transmembrane</keyword>
<dbReference type="Proteomes" id="UP000265020">
    <property type="component" value="Unassembled WGS sequence"/>
</dbReference>
<proteinExistence type="inferred from homology"/>
<keyword evidence="7 10" id="KW-0472">Membrane</keyword>
<dbReference type="InterPro" id="IPR003961">
    <property type="entry name" value="FN3_dom"/>
</dbReference>
<reference evidence="12" key="1">
    <citation type="submission" date="2025-08" db="UniProtKB">
        <authorList>
            <consortium name="Ensembl"/>
        </authorList>
    </citation>
    <scope>IDENTIFICATION</scope>
</reference>
<dbReference type="PANTHER" id="PTHR48423">
    <property type="entry name" value="INTERLEUKIN-27 RECEPTOR SUBUNIT ALPHA"/>
    <property type="match status" value="1"/>
</dbReference>
<keyword evidence="8" id="KW-0675">Receptor</keyword>
<keyword evidence="13" id="KW-1185">Reference proteome</keyword>
<evidence type="ECO:0000256" key="2">
    <source>
        <dbReference type="ARBA" id="ARBA00008921"/>
    </source>
</evidence>
<evidence type="ECO:0000256" key="6">
    <source>
        <dbReference type="ARBA" id="ARBA00022989"/>
    </source>
</evidence>
<feature type="domain" description="Fibronectin type-III" evidence="11">
    <location>
        <begin position="256"/>
        <end position="350"/>
    </location>
</feature>
<keyword evidence="4" id="KW-0732">Signal</keyword>
<dbReference type="InterPro" id="IPR040817">
    <property type="entry name" value="LIFR_D2"/>
</dbReference>
<sequence length="811" mass="91812">MNYPILYKMTVLIENKEVHTDEILVKPEDIQLTHSWNWTSYLPLECASHTIRLKSQINNHTGQMELQQTLHGATTSDKAKVLPDEVVLKVGSIATFCCIVPEGKTFKQILLRPAMKTNMNLTRISAHRHALTLQLEEVWNRSVDVECETKEPDGVGGASIYIGYPPDVRNLQCETRDLESVQCTWDEGRDTMLGSRSPTYYQLNGSNFSPESPGRLYKKFKVIGGMQSWTLTAWNTLGKVEINYQADLTQRVHMWAPERLTAADVNARNATLTWKWKVPRYHNLNLTCHILISDSEGQVCLKKHGVGLNGTALTDLRPNWNYNLTVRCQTANHSILGDWSKQVTFLTKGDVPDALDVWMKWQEKHTLIVWKEPLNNQSHGNIIKYEVTWANTTFLVNHSINRYSLLLDPSKEHVVTVTAINEHGISSPSTITIPVISPEKNSINTSWITGSAQGLSLSWSASQDASCGYIVDWVPAVHDGDVDWLKLPPNQTRVKINPEKFLDGLRYSLSIYACTTTSPVLLEKREGYITETRIKDGLFNPLEYKQMGTDVEISWKPVPVKEQSAFIRGYVLYCHEKSGQNIQVTTDNPEETSLMVKNLMISSYNFTVVARTAVGECGNTSITATLNPENDSFHKTFFISLSGIFILILLIAILCYRQWAHIPKPEIANWLTSPVKDISLYLQTDPSLHSEDRIEIPQLVYKSEEQIKNNIHQDKTQAPQGYQNTPHPNWTTNALDGSNPKSPPLSLFPNPTYNLLILKEGMTPGTEPKLQVRNEYQPQSLNEIFHQNQVELDPKCFVPDYIVAPKPSFSQ</sequence>
<dbReference type="SMART" id="SM00060">
    <property type="entry name" value="FN3"/>
    <property type="match status" value="3"/>
</dbReference>
<protein>
    <submittedName>
        <fullName evidence="12">Leukemia inhibitory factor receptor-like</fullName>
    </submittedName>
</protein>
<dbReference type="Gene3D" id="2.60.40.10">
    <property type="entry name" value="Immunoglobulins"/>
    <property type="match status" value="7"/>
</dbReference>
<dbReference type="PANTHER" id="PTHR48423:SF1">
    <property type="entry name" value="INTERLEUKIN-27 RECEPTOR SUBUNIT ALPHA"/>
    <property type="match status" value="1"/>
</dbReference>
<evidence type="ECO:0000256" key="4">
    <source>
        <dbReference type="ARBA" id="ARBA00022729"/>
    </source>
</evidence>
<evidence type="ECO:0000259" key="11">
    <source>
        <dbReference type="PROSITE" id="PS50853"/>
    </source>
</evidence>
<dbReference type="Pfam" id="PF17971">
    <property type="entry name" value="LIFR_D2"/>
    <property type="match status" value="1"/>
</dbReference>
<evidence type="ECO:0000256" key="1">
    <source>
        <dbReference type="ARBA" id="ARBA00004479"/>
    </source>
</evidence>
<dbReference type="SUPFAM" id="SSF49265">
    <property type="entry name" value="Fibronectin type III"/>
    <property type="match status" value="3"/>
</dbReference>
<evidence type="ECO:0000256" key="7">
    <source>
        <dbReference type="ARBA" id="ARBA00023136"/>
    </source>
</evidence>
<dbReference type="AlphaFoldDB" id="A0A3Q2CJ15"/>
<evidence type="ECO:0000256" key="9">
    <source>
        <dbReference type="ARBA" id="ARBA00023180"/>
    </source>
</evidence>
<dbReference type="InterPro" id="IPR013783">
    <property type="entry name" value="Ig-like_fold"/>
</dbReference>
<dbReference type="GeneTree" id="ENSGT00940000165259"/>
<evidence type="ECO:0000256" key="8">
    <source>
        <dbReference type="ARBA" id="ARBA00023170"/>
    </source>
</evidence>
<evidence type="ECO:0000313" key="12">
    <source>
        <dbReference type="Ensembl" id="ENSCVAP00000005251.1"/>
    </source>
</evidence>
<feature type="domain" description="Fibronectin type-III" evidence="11">
    <location>
        <begin position="351"/>
        <end position="440"/>
    </location>
</feature>
<dbReference type="InterPro" id="IPR036116">
    <property type="entry name" value="FN3_sf"/>
</dbReference>
<dbReference type="InterPro" id="IPR052672">
    <property type="entry name" value="Type1_Cytokine_Rcpt_Type2"/>
</dbReference>
<evidence type="ECO:0000256" key="10">
    <source>
        <dbReference type="SAM" id="Phobius"/>
    </source>
</evidence>
<evidence type="ECO:0000256" key="3">
    <source>
        <dbReference type="ARBA" id="ARBA00022692"/>
    </source>
</evidence>
<dbReference type="GO" id="GO:0005886">
    <property type="term" value="C:plasma membrane"/>
    <property type="evidence" value="ECO:0007669"/>
    <property type="project" value="UniProtKB-ARBA"/>
</dbReference>
<feature type="domain" description="Fibronectin type-III" evidence="11">
    <location>
        <begin position="537"/>
        <end position="631"/>
    </location>
</feature>
<dbReference type="CDD" id="cd00063">
    <property type="entry name" value="FN3"/>
    <property type="match status" value="3"/>
</dbReference>
<feature type="transmembrane region" description="Helical" evidence="10">
    <location>
        <begin position="637"/>
        <end position="656"/>
    </location>
</feature>
<reference evidence="12" key="2">
    <citation type="submission" date="2025-09" db="UniProtKB">
        <authorList>
            <consortium name="Ensembl"/>
        </authorList>
    </citation>
    <scope>IDENTIFICATION</scope>
</reference>
<comment type="similarity">
    <text evidence="2">Belongs to the type I cytokine receptor family. Type 2 subfamily.</text>
</comment>